<sequence length="220" mass="25176">MKPTAWSIGRLITNQQSCFENVMKNFLIFGDSIAYGYGDPKNGWVGRLRETMWDKNFVYNLGISGDTTTEVLGRLDFEAKQRIDSDDENVCVFAVGLNDSIFLIDRGIFQTELDKFSENIQQISIHAGTFSSQVIFIGLTPVDERKTNPISWAPNKVYKNQSIEAYNHALKSFCDESRLPFIDVLSQWRKEEYIGWLYDGVHPNAQGHDKLFEQIAPFLT</sequence>
<dbReference type="Proteomes" id="UP000724148">
    <property type="component" value="Unassembled WGS sequence"/>
</dbReference>
<dbReference type="PANTHER" id="PTHR30383:SF5">
    <property type="entry name" value="SGNH HYDROLASE-TYPE ESTERASE DOMAIN-CONTAINING PROTEIN"/>
    <property type="match status" value="1"/>
</dbReference>
<dbReference type="EMBL" id="JACOZA010000071">
    <property type="protein sequence ID" value="MBI2096999.1"/>
    <property type="molecule type" value="Genomic_DNA"/>
</dbReference>
<dbReference type="AlphaFoldDB" id="A0A931WN68"/>
<dbReference type="SUPFAM" id="SSF52266">
    <property type="entry name" value="SGNH hydrolase"/>
    <property type="match status" value="1"/>
</dbReference>
<dbReference type="Gene3D" id="3.40.50.1110">
    <property type="entry name" value="SGNH hydrolase"/>
    <property type="match status" value="1"/>
</dbReference>
<organism evidence="2 3">
    <name type="scientific">Candidatus Sungiibacteriota bacterium</name>
    <dbReference type="NCBI Taxonomy" id="2750080"/>
    <lineage>
        <taxon>Bacteria</taxon>
        <taxon>Candidatus Sungiibacteriota</taxon>
    </lineage>
</organism>
<evidence type="ECO:0000259" key="1">
    <source>
        <dbReference type="Pfam" id="PF13472"/>
    </source>
</evidence>
<feature type="domain" description="SGNH hydrolase-type esterase" evidence="1">
    <location>
        <begin position="28"/>
        <end position="209"/>
    </location>
</feature>
<evidence type="ECO:0000313" key="3">
    <source>
        <dbReference type="Proteomes" id="UP000724148"/>
    </source>
</evidence>
<dbReference type="InterPro" id="IPR036514">
    <property type="entry name" value="SGNH_hydro_sf"/>
</dbReference>
<gene>
    <name evidence="2" type="ORF">HYT40_02510</name>
</gene>
<evidence type="ECO:0000313" key="2">
    <source>
        <dbReference type="EMBL" id="MBI2096999.1"/>
    </source>
</evidence>
<name>A0A931WN68_9BACT</name>
<dbReference type="InterPro" id="IPR051532">
    <property type="entry name" value="Ester_Hydrolysis_Enzymes"/>
</dbReference>
<proteinExistence type="predicted"/>
<dbReference type="Pfam" id="PF13472">
    <property type="entry name" value="Lipase_GDSL_2"/>
    <property type="match status" value="1"/>
</dbReference>
<dbReference type="GO" id="GO:0004622">
    <property type="term" value="F:phosphatidylcholine lysophospholipase activity"/>
    <property type="evidence" value="ECO:0007669"/>
    <property type="project" value="TreeGrafter"/>
</dbReference>
<dbReference type="InterPro" id="IPR013830">
    <property type="entry name" value="SGNH_hydro"/>
</dbReference>
<reference evidence="2" key="1">
    <citation type="submission" date="2020-07" db="EMBL/GenBank/DDBJ databases">
        <title>Huge and variable diversity of episymbiotic CPR bacteria and DPANN archaea in groundwater ecosystems.</title>
        <authorList>
            <person name="He C.Y."/>
            <person name="Keren R."/>
            <person name="Whittaker M."/>
            <person name="Farag I.F."/>
            <person name="Doudna J."/>
            <person name="Cate J.H.D."/>
            <person name="Banfield J.F."/>
        </authorList>
    </citation>
    <scope>NUCLEOTIDE SEQUENCE</scope>
    <source>
        <strain evidence="2">NC_groundwater_193_Ag_S-0.1um_51_7</strain>
    </source>
</reference>
<dbReference type="PANTHER" id="PTHR30383">
    <property type="entry name" value="THIOESTERASE 1/PROTEASE 1/LYSOPHOSPHOLIPASE L1"/>
    <property type="match status" value="1"/>
</dbReference>
<accession>A0A931WN68</accession>
<protein>
    <recommendedName>
        <fullName evidence="1">SGNH hydrolase-type esterase domain-containing protein</fullName>
    </recommendedName>
</protein>
<comment type="caution">
    <text evidence="2">The sequence shown here is derived from an EMBL/GenBank/DDBJ whole genome shotgun (WGS) entry which is preliminary data.</text>
</comment>